<comment type="caution">
    <text evidence="1">The sequence shown here is derived from an EMBL/GenBank/DDBJ whole genome shotgun (WGS) entry which is preliminary data.</text>
</comment>
<sequence>MVLGDSGMEILVCINSAIAGFPLQRGLRISSRLHLSRIYALISSYPISLPAPLLHPTERCAPSIVEVAFESKQGFRCLCKRNVLVTDSLVCANAAVMPFLQFCSVLFRVYERVSEWPDECVQLVMGGGGNGSVGVVLSFPLY</sequence>
<evidence type="ECO:0000313" key="2">
    <source>
        <dbReference type="Proteomes" id="UP001054945"/>
    </source>
</evidence>
<gene>
    <name evidence="1" type="ORF">CEXT_553711</name>
</gene>
<reference evidence="1 2" key="1">
    <citation type="submission" date="2021-06" db="EMBL/GenBank/DDBJ databases">
        <title>Caerostris extrusa draft genome.</title>
        <authorList>
            <person name="Kono N."/>
            <person name="Arakawa K."/>
        </authorList>
    </citation>
    <scope>NUCLEOTIDE SEQUENCE [LARGE SCALE GENOMIC DNA]</scope>
</reference>
<dbReference type="EMBL" id="BPLR01005097">
    <property type="protein sequence ID" value="GIX99764.1"/>
    <property type="molecule type" value="Genomic_DNA"/>
</dbReference>
<proteinExistence type="predicted"/>
<organism evidence="1 2">
    <name type="scientific">Caerostris extrusa</name>
    <name type="common">Bark spider</name>
    <name type="synonym">Caerostris bankana</name>
    <dbReference type="NCBI Taxonomy" id="172846"/>
    <lineage>
        <taxon>Eukaryota</taxon>
        <taxon>Metazoa</taxon>
        <taxon>Ecdysozoa</taxon>
        <taxon>Arthropoda</taxon>
        <taxon>Chelicerata</taxon>
        <taxon>Arachnida</taxon>
        <taxon>Araneae</taxon>
        <taxon>Araneomorphae</taxon>
        <taxon>Entelegynae</taxon>
        <taxon>Araneoidea</taxon>
        <taxon>Araneidae</taxon>
        <taxon>Caerostris</taxon>
    </lineage>
</organism>
<keyword evidence="2" id="KW-1185">Reference proteome</keyword>
<dbReference type="AlphaFoldDB" id="A0AAV4PVD7"/>
<accession>A0AAV4PVD7</accession>
<name>A0AAV4PVD7_CAEEX</name>
<protein>
    <submittedName>
        <fullName evidence="1">Uncharacterized protein</fullName>
    </submittedName>
</protein>
<evidence type="ECO:0000313" key="1">
    <source>
        <dbReference type="EMBL" id="GIX99764.1"/>
    </source>
</evidence>
<dbReference type="Proteomes" id="UP001054945">
    <property type="component" value="Unassembled WGS sequence"/>
</dbReference>